<dbReference type="PROSITE" id="PS00018">
    <property type="entry name" value="EF_HAND_1"/>
    <property type="match status" value="1"/>
</dbReference>
<feature type="compositionally biased region" description="Basic and acidic residues" evidence="6">
    <location>
        <begin position="1"/>
        <end position="16"/>
    </location>
</feature>
<feature type="region of interest" description="Disordered" evidence="6">
    <location>
        <begin position="1084"/>
        <end position="1103"/>
    </location>
</feature>
<feature type="repeat" description="WD" evidence="5">
    <location>
        <begin position="404"/>
        <end position="429"/>
    </location>
</feature>
<reference evidence="8" key="1">
    <citation type="submission" date="2019-08" db="EMBL/GenBank/DDBJ databases">
        <title>The improved chromosome-level genome for the pearl oyster Pinctada fucata martensii using PacBio sequencing and Hi-C.</title>
        <authorList>
            <person name="Zheng Z."/>
        </authorList>
    </citation>
    <scope>NUCLEOTIDE SEQUENCE</scope>
    <source>
        <strain evidence="8">ZZ-2019</strain>
        <tissue evidence="8">Adductor muscle</tissue>
    </source>
</reference>
<dbReference type="PROSITE" id="PS00678">
    <property type="entry name" value="WD_REPEATS_1"/>
    <property type="match status" value="1"/>
</dbReference>
<feature type="repeat" description="WD" evidence="5">
    <location>
        <begin position="587"/>
        <end position="621"/>
    </location>
</feature>
<dbReference type="PANTHER" id="PTHR44324">
    <property type="entry name" value="WD40 REPEAT DOMAIN 95"/>
    <property type="match status" value="1"/>
</dbReference>
<evidence type="ECO:0000256" key="4">
    <source>
        <dbReference type="ARBA" id="ARBA00022837"/>
    </source>
</evidence>
<keyword evidence="3" id="KW-0677">Repeat</keyword>
<evidence type="ECO:0000256" key="5">
    <source>
        <dbReference type="PROSITE-ProRule" id="PRU00221"/>
    </source>
</evidence>
<evidence type="ECO:0000256" key="2">
    <source>
        <dbReference type="ARBA" id="ARBA00022574"/>
    </source>
</evidence>
<dbReference type="InterPro" id="IPR051242">
    <property type="entry name" value="WD-EF-hand_domain"/>
</dbReference>
<dbReference type="Pfam" id="PF00400">
    <property type="entry name" value="WD40"/>
    <property type="match status" value="4"/>
</dbReference>
<dbReference type="SUPFAM" id="SSF50978">
    <property type="entry name" value="WD40 repeat-like"/>
    <property type="match status" value="2"/>
</dbReference>
<dbReference type="InterPro" id="IPR019775">
    <property type="entry name" value="WD40_repeat_CS"/>
</dbReference>
<accession>A0AA88Y0X5</accession>
<evidence type="ECO:0000256" key="1">
    <source>
        <dbReference type="ARBA" id="ARBA00014901"/>
    </source>
</evidence>
<dbReference type="Gene3D" id="1.10.238.10">
    <property type="entry name" value="EF-hand"/>
    <property type="match status" value="1"/>
</dbReference>
<keyword evidence="4" id="KW-0106">Calcium</keyword>
<evidence type="ECO:0000313" key="8">
    <source>
        <dbReference type="EMBL" id="KAK3091806.1"/>
    </source>
</evidence>
<protein>
    <recommendedName>
        <fullName evidence="1">WD repeat-containing protein on Y chromosome</fullName>
    </recommendedName>
</protein>
<keyword evidence="2 5" id="KW-0853">WD repeat</keyword>
<organism evidence="8 9">
    <name type="scientific">Pinctada imbricata</name>
    <name type="common">Atlantic pearl-oyster</name>
    <name type="synonym">Pinctada martensii</name>
    <dbReference type="NCBI Taxonomy" id="66713"/>
    <lineage>
        <taxon>Eukaryota</taxon>
        <taxon>Metazoa</taxon>
        <taxon>Spiralia</taxon>
        <taxon>Lophotrochozoa</taxon>
        <taxon>Mollusca</taxon>
        <taxon>Bivalvia</taxon>
        <taxon>Autobranchia</taxon>
        <taxon>Pteriomorphia</taxon>
        <taxon>Pterioida</taxon>
        <taxon>Pterioidea</taxon>
        <taxon>Pteriidae</taxon>
        <taxon>Pinctada</taxon>
    </lineage>
</organism>
<dbReference type="GO" id="GO:0005509">
    <property type="term" value="F:calcium ion binding"/>
    <property type="evidence" value="ECO:0007669"/>
    <property type="project" value="InterPro"/>
</dbReference>
<dbReference type="InterPro" id="IPR002048">
    <property type="entry name" value="EF_hand_dom"/>
</dbReference>
<dbReference type="PROSITE" id="PS50294">
    <property type="entry name" value="WD_REPEATS_REGION"/>
    <property type="match status" value="1"/>
</dbReference>
<dbReference type="InterPro" id="IPR015943">
    <property type="entry name" value="WD40/YVTN_repeat-like_dom_sf"/>
</dbReference>
<evidence type="ECO:0000313" key="9">
    <source>
        <dbReference type="Proteomes" id="UP001186944"/>
    </source>
</evidence>
<dbReference type="SUPFAM" id="SSF47473">
    <property type="entry name" value="EF-hand"/>
    <property type="match status" value="1"/>
</dbReference>
<dbReference type="PROSITE" id="PS50082">
    <property type="entry name" value="WD_REPEATS_2"/>
    <property type="match status" value="4"/>
</dbReference>
<feature type="region of interest" description="Disordered" evidence="6">
    <location>
        <begin position="774"/>
        <end position="803"/>
    </location>
</feature>
<sequence length="1240" mass="140736">MALRESKSTFETHAEQSESGTQVRSRSTYNTVPVSQTKPEVLESSRGLDSGYSNYSSGPHSRIEKKDFNPEVEATNERYAQLQAIFEAADEDGRPGLSIDEFKTALRKTVGYNMTDNELELLFMKVDANCDGTVDWEEYVTYNLLEYKERTQMIEMLRDRPFPQETKEIPSRHRDTIVRVAVYPTVHKKASKCVLDYSTGRFVTLSKEGIISFWTPKMKLVKTDVTHPHMDRSTHPWITDLACLYNVNQLAVSSTDRDIIVFDIQANKFTKRYHLTGIDSCITVMNFWANMDDLNHAVLLFGDTSGCVYVIIFETALKGGLFGAIAGKQSAFKKVNMAEVLRGFLLGVKGYRMGKLHENWVTQILYMPSLNMFASCSQTSDTSMYVGDLMKKKMSSYFKVNKGLLTFDYCPDNNVLVTGGMDYLIRIWNPYVNSKPVVVLKGHTKPINHVIINSPRNQIISVDKGKNIKVFSMKDQTCVQQLSGRIVKLGPTAISSVCFNPATQKLVLATSQIEILERSEEDEKCIEVYSHRRPVTAALYNPVFKTVVSACRGSVISVWELKTGEKVIQFVNAHKIVERGVEYPVEITTMTFDGPCRRLITGARDGSVKVWNFNNGACLQQFDVPGGLTITSIVSTHHRIYITGWCQLVHIYVDGGGEEYRKNWRNRHTDDILCMSHMNPNIMATGSYNGDVIIWSRDTGQMYCKLNAFSGTKPFTDTAHALNAEQKLDEEDESVEDDRDQSLSPSWKGSKATKAVRTGIGLLQKIRHVARGVQGFPKEDDESRTLESPLNHPLLSSIGDKSEPLQSKREEYDDICKSYEAAVEQIVFLNTRDQLHRDTASLVTCGSEGWVRFWSLHHQGGLLGQFNAAHSVGESVHAMVTDDNNQFLITADTAGYVKVWEISEYCTKDTYTLDQREKRWNELLHLFSFMRFEWRGKDVPKQFSFLSMRPCNIGTRPPPMVTEPQKTLRWPLLVNSFRAHIRMINTIDYVNDRKVIITASEDSSIRVWALHGGYIGTFGETWPVIDKILTKGGSDVETRIPNDLRRVGSARTLRVLSAGQPTQKWKSAVSVIKARQMLEMLSQFEQAGDDDQPRKDERTEKKLEASNILGKSYKRKVRHKIPADIPKVIETPTSIAVYHALKFVELTDLDKLFDQKLLEDMKLRRYGGNLVSKVKGPQKKKSNEPAIIEIFNKVTKKPTIPVPKFRKQPTKMKKIHASLREKMDNNLPPFSERTEKESQT</sequence>
<feature type="domain" description="EF-hand" evidence="7">
    <location>
        <begin position="114"/>
        <end position="149"/>
    </location>
</feature>
<feature type="region of interest" description="Disordered" evidence="6">
    <location>
        <begin position="1"/>
        <end position="65"/>
    </location>
</feature>
<dbReference type="InterPro" id="IPR018247">
    <property type="entry name" value="EF_Hand_1_Ca_BS"/>
</dbReference>
<feature type="compositionally biased region" description="Polar residues" evidence="6">
    <location>
        <begin position="17"/>
        <end position="38"/>
    </location>
</feature>
<dbReference type="SMART" id="SM00320">
    <property type="entry name" value="WD40"/>
    <property type="match status" value="11"/>
</dbReference>
<gene>
    <name evidence="8" type="ORF">FSP39_022754</name>
</gene>
<dbReference type="EMBL" id="VSWD01000010">
    <property type="protein sequence ID" value="KAK3091806.1"/>
    <property type="molecule type" value="Genomic_DNA"/>
</dbReference>
<feature type="region of interest" description="Disordered" evidence="6">
    <location>
        <begin position="1218"/>
        <end position="1240"/>
    </location>
</feature>
<feature type="repeat" description="WD" evidence="5">
    <location>
        <begin position="977"/>
        <end position="1008"/>
    </location>
</feature>
<feature type="compositionally biased region" description="Basic and acidic residues" evidence="6">
    <location>
        <begin position="1091"/>
        <end position="1103"/>
    </location>
</feature>
<dbReference type="CDD" id="cd00051">
    <property type="entry name" value="EFh"/>
    <property type="match status" value="1"/>
</dbReference>
<dbReference type="InterPro" id="IPR001680">
    <property type="entry name" value="WD40_rpt"/>
</dbReference>
<dbReference type="InterPro" id="IPR036322">
    <property type="entry name" value="WD40_repeat_dom_sf"/>
</dbReference>
<dbReference type="Pfam" id="PF13499">
    <property type="entry name" value="EF-hand_7"/>
    <property type="match status" value="1"/>
</dbReference>
<evidence type="ECO:0000259" key="7">
    <source>
        <dbReference type="PROSITE" id="PS50222"/>
    </source>
</evidence>
<evidence type="ECO:0000256" key="6">
    <source>
        <dbReference type="SAM" id="MobiDB-lite"/>
    </source>
</evidence>
<dbReference type="InterPro" id="IPR011992">
    <property type="entry name" value="EF-hand-dom_pair"/>
</dbReference>
<name>A0AA88Y0X5_PINIB</name>
<keyword evidence="9" id="KW-1185">Reference proteome</keyword>
<dbReference type="PROSITE" id="PS50222">
    <property type="entry name" value="EF_HAND_2"/>
    <property type="match status" value="2"/>
</dbReference>
<comment type="caution">
    <text evidence="8">The sequence shown here is derived from an EMBL/GenBank/DDBJ whole genome shotgun (WGS) entry which is preliminary data.</text>
</comment>
<feature type="domain" description="EF-hand" evidence="7">
    <location>
        <begin position="77"/>
        <end position="112"/>
    </location>
</feature>
<evidence type="ECO:0000256" key="3">
    <source>
        <dbReference type="ARBA" id="ARBA00022737"/>
    </source>
</evidence>
<feature type="repeat" description="WD" evidence="5">
    <location>
        <begin position="528"/>
        <end position="569"/>
    </location>
</feature>
<dbReference type="AlphaFoldDB" id="A0AA88Y0X5"/>
<feature type="region of interest" description="Disordered" evidence="6">
    <location>
        <begin position="728"/>
        <end position="750"/>
    </location>
</feature>
<feature type="compositionally biased region" description="Acidic residues" evidence="6">
    <location>
        <begin position="728"/>
        <end position="739"/>
    </location>
</feature>
<proteinExistence type="predicted"/>
<dbReference type="PANTHER" id="PTHR44324:SF6">
    <property type="entry name" value="EF-HAND CALCIUM BINDING DOMAIN 8"/>
    <property type="match status" value="1"/>
</dbReference>
<dbReference type="Gene3D" id="2.130.10.10">
    <property type="entry name" value="YVTN repeat-like/Quinoprotein amine dehydrogenase"/>
    <property type="match status" value="4"/>
</dbReference>
<dbReference type="Proteomes" id="UP001186944">
    <property type="component" value="Unassembled WGS sequence"/>
</dbReference>